<feature type="transmembrane region" description="Helical" evidence="1">
    <location>
        <begin position="33"/>
        <end position="54"/>
    </location>
</feature>
<keyword evidence="1" id="KW-1133">Transmembrane helix</keyword>
<dbReference type="RefSeq" id="WP_106352002.1">
    <property type="nucleotide sequence ID" value="NZ_CP099623.1"/>
</dbReference>
<dbReference type="Proteomes" id="UP001246473">
    <property type="component" value="Unassembled WGS sequence"/>
</dbReference>
<keyword evidence="1" id="KW-0472">Membrane</keyword>
<organism evidence="2 3">
    <name type="scientific">Paraburkholderia fungorum</name>
    <dbReference type="NCBI Taxonomy" id="134537"/>
    <lineage>
        <taxon>Bacteria</taxon>
        <taxon>Pseudomonadati</taxon>
        <taxon>Pseudomonadota</taxon>
        <taxon>Betaproteobacteria</taxon>
        <taxon>Burkholderiales</taxon>
        <taxon>Burkholderiaceae</taxon>
        <taxon>Paraburkholderia</taxon>
    </lineage>
</organism>
<gene>
    <name evidence="2" type="ORF">ParKJ_26750</name>
</gene>
<accession>A0AAP5UYH2</accession>
<protein>
    <submittedName>
        <fullName evidence="2">Uncharacterized protein</fullName>
    </submittedName>
</protein>
<feature type="transmembrane region" description="Helical" evidence="1">
    <location>
        <begin position="60"/>
        <end position="78"/>
    </location>
</feature>
<evidence type="ECO:0000313" key="3">
    <source>
        <dbReference type="Proteomes" id="UP001246473"/>
    </source>
</evidence>
<dbReference type="AlphaFoldDB" id="A0AAP5UYH2"/>
<dbReference type="EMBL" id="JANSLM010000011">
    <property type="protein sequence ID" value="MDT8841034.1"/>
    <property type="molecule type" value="Genomic_DNA"/>
</dbReference>
<feature type="transmembrane region" description="Helical" evidence="1">
    <location>
        <begin position="6"/>
        <end position="26"/>
    </location>
</feature>
<reference evidence="2" key="1">
    <citation type="submission" date="2022-08" db="EMBL/GenBank/DDBJ databases">
        <authorList>
            <person name="Kim S.-J."/>
        </authorList>
    </citation>
    <scope>NUCLEOTIDE SEQUENCE</scope>
    <source>
        <strain evidence="2">KJ</strain>
    </source>
</reference>
<sequence length="89" mass="10170">MNPMVIIYLVLHLVLFATVGWLFTLPQSFAWRCALGVVWLGALWNMAGLLWLGYTSVWPGEPFITSGVCLAFLGLMFFKRPLVTRRHRT</sequence>
<comment type="caution">
    <text evidence="2">The sequence shown here is derived from an EMBL/GenBank/DDBJ whole genome shotgun (WGS) entry which is preliminary data.</text>
</comment>
<name>A0AAP5UYH2_9BURK</name>
<proteinExistence type="predicted"/>
<keyword evidence="1" id="KW-0812">Transmembrane</keyword>
<evidence type="ECO:0000313" key="2">
    <source>
        <dbReference type="EMBL" id="MDT8841034.1"/>
    </source>
</evidence>
<evidence type="ECO:0000256" key="1">
    <source>
        <dbReference type="SAM" id="Phobius"/>
    </source>
</evidence>